<accession>A0ABU1FMP1</accession>
<organism evidence="1 2">
    <name type="scientific">Agromyces indicus</name>
    <dbReference type="NCBI Taxonomy" id="758919"/>
    <lineage>
        <taxon>Bacteria</taxon>
        <taxon>Bacillati</taxon>
        <taxon>Actinomycetota</taxon>
        <taxon>Actinomycetes</taxon>
        <taxon>Micrococcales</taxon>
        <taxon>Microbacteriaceae</taxon>
        <taxon>Agromyces</taxon>
    </lineage>
</organism>
<gene>
    <name evidence="1" type="ORF">RH861_11335</name>
</gene>
<sequence length="91" mass="9970">MRVIRIIVDGREYVLPADQDVAGIMTRITDQVRAGGGFVELVDAPGRTLTVLVSPGMSLAIEVRASEEALRASDLREDPVEPSWFDPFDIT</sequence>
<protein>
    <submittedName>
        <fullName evidence="1">Uncharacterized protein</fullName>
    </submittedName>
</protein>
<reference evidence="2" key="1">
    <citation type="submission" date="2023-07" db="EMBL/GenBank/DDBJ databases">
        <title>Description of three actinobacteria isolated from air of manufacturing shop in a pharmaceutical factory.</title>
        <authorList>
            <person name="Zhang D.-F."/>
        </authorList>
    </citation>
    <scope>NUCLEOTIDE SEQUENCE [LARGE SCALE GENOMIC DNA]</scope>
    <source>
        <strain evidence="2">CCTCC AB 2011122</strain>
    </source>
</reference>
<keyword evidence="2" id="KW-1185">Reference proteome</keyword>
<dbReference type="RefSeq" id="WP_310521040.1">
    <property type="nucleotide sequence ID" value="NZ_BAABBS010000001.1"/>
</dbReference>
<name>A0ABU1FMP1_9MICO</name>
<evidence type="ECO:0000313" key="1">
    <source>
        <dbReference type="EMBL" id="MDR5692651.1"/>
    </source>
</evidence>
<proteinExistence type="predicted"/>
<dbReference type="Proteomes" id="UP001260072">
    <property type="component" value="Unassembled WGS sequence"/>
</dbReference>
<evidence type="ECO:0000313" key="2">
    <source>
        <dbReference type="Proteomes" id="UP001260072"/>
    </source>
</evidence>
<dbReference type="EMBL" id="JAVKGS010000003">
    <property type="protein sequence ID" value="MDR5692651.1"/>
    <property type="molecule type" value="Genomic_DNA"/>
</dbReference>
<comment type="caution">
    <text evidence="1">The sequence shown here is derived from an EMBL/GenBank/DDBJ whole genome shotgun (WGS) entry which is preliminary data.</text>
</comment>